<dbReference type="EnsemblBacteria" id="ACC84730">
    <property type="protein sequence ID" value="ACC84730"/>
    <property type="gene ID" value="Npun_R6462"/>
</dbReference>
<proteinExistence type="predicted"/>
<dbReference type="EMBL" id="CP001037">
    <property type="protein sequence ID" value="ACC84730.1"/>
    <property type="molecule type" value="Genomic_DNA"/>
</dbReference>
<dbReference type="Pfam" id="PF00515">
    <property type="entry name" value="TPR_1"/>
    <property type="match status" value="1"/>
</dbReference>
<dbReference type="SMART" id="SM00028">
    <property type="entry name" value="TPR"/>
    <property type="match status" value="1"/>
</dbReference>
<reference evidence="4" key="1">
    <citation type="submission" date="2008-04" db="EMBL/GenBank/DDBJ databases">
        <title>Complete sequence of chromosome of Nostoc punctiforme ATCC 29133.</title>
        <authorList>
            <consortium name="US DOE Joint Genome Institute"/>
            <person name="Copeland A."/>
            <person name="Lucas S."/>
            <person name="Lapidus A."/>
            <person name="Glavina del Rio T."/>
            <person name="Dalin E."/>
            <person name="Tice H."/>
            <person name="Pitluck S."/>
            <person name="Chain P."/>
            <person name="Malfatti S."/>
            <person name="Shin M."/>
            <person name="Vergez L."/>
            <person name="Schmutz J."/>
            <person name="Larimer F."/>
            <person name="Land M."/>
            <person name="Hauser L."/>
            <person name="Kyrpides N."/>
            <person name="Kim E."/>
            <person name="Meeks J.C."/>
            <person name="Elhai J."/>
            <person name="Campbell E.L."/>
            <person name="Thiel T."/>
            <person name="Longmire J."/>
            <person name="Potts M."/>
            <person name="Atlas R."/>
        </authorList>
    </citation>
    <scope>NUCLEOTIDE SEQUENCE [LARGE SCALE GENOMIC DNA]</scope>
    <source>
        <strain evidence="4">ATCC 29133 / PCC 73102</strain>
    </source>
</reference>
<dbReference type="OrthoDB" id="9815040at2"/>
<dbReference type="AlphaFoldDB" id="B2IZ88"/>
<name>B2IZ88_NOSP7</name>
<dbReference type="RefSeq" id="WP_012412666.1">
    <property type="nucleotide sequence ID" value="NC_010628.1"/>
</dbReference>
<dbReference type="KEGG" id="npu:Npun_R6462"/>
<evidence type="ECO:0000313" key="4">
    <source>
        <dbReference type="Proteomes" id="UP000001191"/>
    </source>
</evidence>
<evidence type="ECO:0000256" key="1">
    <source>
        <dbReference type="ARBA" id="ARBA00022737"/>
    </source>
</evidence>
<evidence type="ECO:0000256" key="2">
    <source>
        <dbReference type="ARBA" id="ARBA00022803"/>
    </source>
</evidence>
<evidence type="ECO:0000313" key="3">
    <source>
        <dbReference type="EMBL" id="ACC84730.1"/>
    </source>
</evidence>
<dbReference type="Gene3D" id="1.10.30.50">
    <property type="match status" value="1"/>
</dbReference>
<keyword evidence="4" id="KW-1185">Reference proteome</keyword>
<dbReference type="eggNOG" id="COG0457">
    <property type="taxonomic scope" value="Bacteria"/>
</dbReference>
<dbReference type="InterPro" id="IPR050498">
    <property type="entry name" value="Ycf3"/>
</dbReference>
<dbReference type="PANTHER" id="PTHR44858">
    <property type="entry name" value="TETRATRICOPEPTIDE REPEAT PROTEIN 6"/>
    <property type="match status" value="1"/>
</dbReference>
<dbReference type="PhylomeDB" id="B2IZ88"/>
<dbReference type="InterPro" id="IPR011990">
    <property type="entry name" value="TPR-like_helical_dom_sf"/>
</dbReference>
<reference evidence="3 4" key="2">
    <citation type="journal article" date="2013" name="Plant Physiol.">
        <title>A Nostoc punctiforme Sugar Transporter Necessary to Establish a Cyanobacterium-Plant Symbiosis.</title>
        <authorList>
            <person name="Ekman M."/>
            <person name="Picossi S."/>
            <person name="Campbell E.L."/>
            <person name="Meeks J.C."/>
            <person name="Flores E."/>
        </authorList>
    </citation>
    <scope>NUCLEOTIDE SEQUENCE [LARGE SCALE GENOMIC DNA]</scope>
    <source>
        <strain evidence="4">ATCC 29133 / PCC 73102</strain>
    </source>
</reference>
<dbReference type="InterPro" id="IPR019734">
    <property type="entry name" value="TPR_rpt"/>
</dbReference>
<gene>
    <name evidence="3" type="ordered locus">Npun_R6462</name>
</gene>
<dbReference type="Proteomes" id="UP000001191">
    <property type="component" value="Chromosome"/>
</dbReference>
<keyword evidence="2" id="KW-0802">TPR repeat</keyword>
<dbReference type="Gene3D" id="1.25.40.10">
    <property type="entry name" value="Tetratricopeptide repeat domain"/>
    <property type="match status" value="2"/>
</dbReference>
<dbReference type="eggNOG" id="COG1403">
    <property type="taxonomic scope" value="Bacteria"/>
</dbReference>
<dbReference type="HOGENOM" id="CLU_733277_0_0_3"/>
<dbReference type="STRING" id="63737.Npun_R6462"/>
<dbReference type="InterPro" id="IPR003615">
    <property type="entry name" value="HNH_nuc"/>
</dbReference>
<protein>
    <submittedName>
        <fullName evidence="3">TPR repeat-containing protein</fullName>
    </submittedName>
</protein>
<sequence length="377" mass="44749">MSKYKLTSIQTIAIWKAHSERCFYCEKPVDFRCLEIDHIIPESLNPDDFERIKNNYGLQDEFHINSYYNLVPTHNRCNLRKRDKLFGESAMRWYLALANDKYTKIKKIEQQLSHSKRKYQIFSSLEFLLDKGLISFKEVEELLISSNNPESNKTLFSYIVNNFCHHIKQVQFQDAVIDIDKALYMFPDDKSGLGYYARGYCYWQLKDYQKAIYDCTKAIDVNSDLGLAYFVRGQTYFEPYYDNFTTNQESIDILNKIDEYRDGLLAVSHCDSAIDDYNNTIKLIPDHPDSYFWRALCKLYIAIRFRVQFFDGIFIPTEIIEDLYKSAEIYYKQSDLSGCKRVIEIYSKLIEIYKDIINYEDAKNLLNRLTVEYFSEL</sequence>
<dbReference type="PANTHER" id="PTHR44858:SF1">
    <property type="entry name" value="UDP-N-ACETYLGLUCOSAMINE--PEPTIDE N-ACETYLGLUCOSAMINYLTRANSFERASE SPINDLY-RELATED"/>
    <property type="match status" value="1"/>
</dbReference>
<organism evidence="3 4">
    <name type="scientific">Nostoc punctiforme (strain ATCC 29133 / PCC 73102)</name>
    <dbReference type="NCBI Taxonomy" id="63737"/>
    <lineage>
        <taxon>Bacteria</taxon>
        <taxon>Bacillati</taxon>
        <taxon>Cyanobacteriota</taxon>
        <taxon>Cyanophyceae</taxon>
        <taxon>Nostocales</taxon>
        <taxon>Nostocaceae</taxon>
        <taxon>Nostoc</taxon>
    </lineage>
</organism>
<keyword evidence="1" id="KW-0677">Repeat</keyword>
<accession>B2IZ88</accession>
<dbReference type="SUPFAM" id="SSF48452">
    <property type="entry name" value="TPR-like"/>
    <property type="match status" value="1"/>
</dbReference>
<dbReference type="CDD" id="cd00085">
    <property type="entry name" value="HNHc"/>
    <property type="match status" value="1"/>
</dbReference>